<protein>
    <recommendedName>
        <fullName evidence="3">C2H2-type domain-containing protein</fullName>
    </recommendedName>
</protein>
<evidence type="ECO:0000256" key="1">
    <source>
        <dbReference type="SAM" id="Coils"/>
    </source>
</evidence>
<dbReference type="GO" id="GO:0005634">
    <property type="term" value="C:nucleus"/>
    <property type="evidence" value="ECO:0007669"/>
    <property type="project" value="TreeGrafter"/>
</dbReference>
<dbReference type="InterPro" id="IPR059009">
    <property type="entry name" value="Znf_C2H2_17_1st"/>
</dbReference>
<feature type="region of interest" description="Disordered" evidence="2">
    <location>
        <begin position="513"/>
        <end position="590"/>
    </location>
</feature>
<dbReference type="InterPro" id="IPR059095">
    <property type="entry name" value="Znf_C2H2_17_2nd"/>
</dbReference>
<evidence type="ECO:0000313" key="5">
    <source>
        <dbReference type="Proteomes" id="UP000799424"/>
    </source>
</evidence>
<dbReference type="Gene3D" id="3.30.160.60">
    <property type="entry name" value="Classic Zinc Finger"/>
    <property type="match status" value="1"/>
</dbReference>
<feature type="compositionally biased region" description="Polar residues" evidence="2">
    <location>
        <begin position="515"/>
        <end position="528"/>
    </location>
</feature>
<feature type="domain" description="C2H2-type" evidence="3">
    <location>
        <begin position="593"/>
        <end position="618"/>
    </location>
</feature>
<accession>A0A6A6ZYP7</accession>
<dbReference type="Pfam" id="PF26177">
    <property type="entry name" value="zf_C2H2_17_1st"/>
    <property type="match status" value="1"/>
</dbReference>
<name>A0A6A6ZYP7_9PLEO</name>
<dbReference type="Pfam" id="PF26176">
    <property type="entry name" value="zf_C2H2_17_2"/>
    <property type="match status" value="1"/>
</dbReference>
<dbReference type="Proteomes" id="UP000799424">
    <property type="component" value="Unassembled WGS sequence"/>
</dbReference>
<feature type="compositionally biased region" description="Basic and acidic residues" evidence="2">
    <location>
        <begin position="580"/>
        <end position="590"/>
    </location>
</feature>
<keyword evidence="1" id="KW-0175">Coiled coil</keyword>
<dbReference type="EMBL" id="MU006227">
    <property type="protein sequence ID" value="KAF2825808.1"/>
    <property type="molecule type" value="Genomic_DNA"/>
</dbReference>
<dbReference type="AlphaFoldDB" id="A0A6A6ZYP7"/>
<dbReference type="PANTHER" id="PTHR46179">
    <property type="entry name" value="ZINC FINGER PROTEIN"/>
    <property type="match status" value="1"/>
</dbReference>
<dbReference type="OrthoDB" id="5305647at2759"/>
<feature type="compositionally biased region" description="Basic residues" evidence="2">
    <location>
        <begin position="63"/>
        <end position="77"/>
    </location>
</feature>
<dbReference type="InterPro" id="IPR013087">
    <property type="entry name" value="Znf_C2H2_type"/>
</dbReference>
<evidence type="ECO:0000313" key="4">
    <source>
        <dbReference type="EMBL" id="KAF2825808.1"/>
    </source>
</evidence>
<feature type="region of interest" description="Disordered" evidence="2">
    <location>
        <begin position="60"/>
        <end position="81"/>
    </location>
</feature>
<feature type="coiled-coil region" evidence="1">
    <location>
        <begin position="754"/>
        <end position="788"/>
    </location>
</feature>
<feature type="domain" description="C2H2-type" evidence="3">
    <location>
        <begin position="659"/>
        <end position="688"/>
    </location>
</feature>
<dbReference type="InterPro" id="IPR051061">
    <property type="entry name" value="Zinc_finger_trans_reg"/>
</dbReference>
<evidence type="ECO:0000259" key="3">
    <source>
        <dbReference type="SMART" id="SM00355"/>
    </source>
</evidence>
<reference evidence="4" key="1">
    <citation type="journal article" date="2020" name="Stud. Mycol.">
        <title>101 Dothideomycetes genomes: a test case for predicting lifestyles and emergence of pathogens.</title>
        <authorList>
            <person name="Haridas S."/>
            <person name="Albert R."/>
            <person name="Binder M."/>
            <person name="Bloem J."/>
            <person name="Labutti K."/>
            <person name="Salamov A."/>
            <person name="Andreopoulos B."/>
            <person name="Baker S."/>
            <person name="Barry K."/>
            <person name="Bills G."/>
            <person name="Bluhm B."/>
            <person name="Cannon C."/>
            <person name="Castanera R."/>
            <person name="Culley D."/>
            <person name="Daum C."/>
            <person name="Ezra D."/>
            <person name="Gonzalez J."/>
            <person name="Henrissat B."/>
            <person name="Kuo A."/>
            <person name="Liang C."/>
            <person name="Lipzen A."/>
            <person name="Lutzoni F."/>
            <person name="Magnuson J."/>
            <person name="Mondo S."/>
            <person name="Nolan M."/>
            <person name="Ohm R."/>
            <person name="Pangilinan J."/>
            <person name="Park H.-J."/>
            <person name="Ramirez L."/>
            <person name="Alfaro M."/>
            <person name="Sun H."/>
            <person name="Tritt A."/>
            <person name="Yoshinaga Y."/>
            <person name="Zwiers L.-H."/>
            <person name="Turgeon B."/>
            <person name="Goodwin S."/>
            <person name="Spatafora J."/>
            <person name="Crous P."/>
            <person name="Grigoriev I."/>
        </authorList>
    </citation>
    <scope>NUCLEOTIDE SEQUENCE</scope>
    <source>
        <strain evidence="4">CBS 113818</strain>
    </source>
</reference>
<feature type="compositionally biased region" description="Polar residues" evidence="2">
    <location>
        <begin position="537"/>
        <end position="552"/>
    </location>
</feature>
<organism evidence="4 5">
    <name type="scientific">Ophiobolus disseminans</name>
    <dbReference type="NCBI Taxonomy" id="1469910"/>
    <lineage>
        <taxon>Eukaryota</taxon>
        <taxon>Fungi</taxon>
        <taxon>Dikarya</taxon>
        <taxon>Ascomycota</taxon>
        <taxon>Pezizomycotina</taxon>
        <taxon>Dothideomycetes</taxon>
        <taxon>Pleosporomycetidae</taxon>
        <taxon>Pleosporales</taxon>
        <taxon>Pleosporineae</taxon>
        <taxon>Phaeosphaeriaceae</taxon>
        <taxon>Ophiobolus</taxon>
    </lineage>
</organism>
<evidence type="ECO:0000256" key="2">
    <source>
        <dbReference type="SAM" id="MobiDB-lite"/>
    </source>
</evidence>
<feature type="domain" description="C2H2-type" evidence="3">
    <location>
        <begin position="622"/>
        <end position="649"/>
    </location>
</feature>
<proteinExistence type="predicted"/>
<keyword evidence="5" id="KW-1185">Reference proteome</keyword>
<gene>
    <name evidence="4" type="ORF">CC86DRAFT_382799</name>
</gene>
<dbReference type="PANTHER" id="PTHR46179:SF24">
    <property type="entry name" value="C2H2-TYPE DOMAIN-CONTAINING PROTEIN"/>
    <property type="match status" value="1"/>
</dbReference>
<dbReference type="GO" id="GO:0006357">
    <property type="term" value="P:regulation of transcription by RNA polymerase II"/>
    <property type="evidence" value="ECO:0007669"/>
    <property type="project" value="TreeGrafter"/>
</dbReference>
<sequence>MAIHQRKQSTILLTFKVLQFVNQLRRRVTPRTLDGANSVCQLGTDALGLRALKSIPNGLPRIGGRHAKPLHHPRRAGTSRNCKNNVKTCGLSPESRVPAARVSAASDAAGEEVQHLHPAGLALSTVAGDDKLFLKHGNAPIFEGYSLNQTIQLLVTVQEALNTVAACRLQYGDDWLVAQGLDFGLDIDEIFIANYEHLLLRLQAELTQALARKALEELLRGGHDKRQRKLLSWFSEFAEKPRPLSSSFPWTIKPSLAVLWGVCWMFYDRDPSEHDGRAGDRVRRDRMLQQLDFPNVPWSAPASSDYFNFGLQLIGAQPQHNAQQPSPDNVTAGLDEMFQARNAEFWSPDHSPLHSRLPSHEHVGAIGSSRYGRAPPQLPGQNTYYHDDLQQFPDNLHDNIYLPQNPGSPLTVFPQHLGDDQSWHPYAALPQQQSPRHLISTPQTPSIRVTGTAGSDLAPPHPGFVAFGSIYHQPQAHHLQLNTNFDFSYAMDPQMPQDTPSIQVPPTLVKHERTSSINSIPNMPTPVSMSGPRSPLLSPTSGERSHMATSPRTHSRRVSEDLTSQDGDDDGSMRKNHSYKRAEEPPRNQEGKMICRHHECAGLFFDRKCEWSKHMDKHDRPYKCNVKGCEKLQGFTYSGGLLRHEREVHKLHGGTKKSLYCPFHDCKRSSGAGFTRKENLAEHVRRVHRRTSMSADMHGLIIRRDTTIEGSPLLESRHASESPYSRAVEFREDLDLAGLKRKRGSDSGLSERGSDDMRAEIKRLRQENEEKDSRLRQLERAVMALQNQTRR</sequence>
<dbReference type="SMART" id="SM00355">
    <property type="entry name" value="ZnF_C2H2"/>
    <property type="match status" value="3"/>
</dbReference>